<dbReference type="Proteomes" id="UP001236795">
    <property type="component" value="Unassembled WGS sequence"/>
</dbReference>
<proteinExistence type="predicted"/>
<name>A0ABU0KNT1_9ACTN</name>
<reference evidence="1 2" key="1">
    <citation type="submission" date="2023-07" db="EMBL/GenBank/DDBJ databases">
        <title>Genomic Encyclopedia of Type Strains, Phase IV (KMG-IV): sequencing the most valuable type-strain genomes for metagenomic binning, comparative biology and taxonomic classification.</title>
        <authorList>
            <person name="Goeker M."/>
        </authorList>
    </citation>
    <scope>NUCLEOTIDE SEQUENCE [LARGE SCALE GENOMIC DNA]</scope>
    <source>
        <strain evidence="1 2">DSM 40573</strain>
    </source>
</reference>
<accession>A0ABU0KNT1</accession>
<evidence type="ECO:0000313" key="1">
    <source>
        <dbReference type="EMBL" id="MDQ0490934.1"/>
    </source>
</evidence>
<organism evidence="1 2">
    <name type="scientific">Streptomyces thermodiastaticus</name>
    <dbReference type="NCBI Taxonomy" id="44061"/>
    <lineage>
        <taxon>Bacteria</taxon>
        <taxon>Bacillati</taxon>
        <taxon>Actinomycetota</taxon>
        <taxon>Actinomycetes</taxon>
        <taxon>Kitasatosporales</taxon>
        <taxon>Streptomycetaceae</taxon>
        <taxon>Streptomyces</taxon>
    </lineage>
</organism>
<keyword evidence="2" id="KW-1185">Reference proteome</keyword>
<protein>
    <submittedName>
        <fullName evidence="1">Uncharacterized protein</fullName>
    </submittedName>
</protein>
<comment type="caution">
    <text evidence="1">The sequence shown here is derived from an EMBL/GenBank/DDBJ whole genome shotgun (WGS) entry which is preliminary data.</text>
</comment>
<gene>
    <name evidence="1" type="ORF">QO019_005818</name>
</gene>
<evidence type="ECO:0000313" key="2">
    <source>
        <dbReference type="Proteomes" id="UP001236795"/>
    </source>
</evidence>
<dbReference type="EMBL" id="JAUSWC010000026">
    <property type="protein sequence ID" value="MDQ0490934.1"/>
    <property type="molecule type" value="Genomic_DNA"/>
</dbReference>
<sequence length="33" mass="3371">MVSTVANNEFCVLLAEAERAALPPGVRVAGTLA</sequence>